<evidence type="ECO:0000259" key="2">
    <source>
        <dbReference type="Pfam" id="PF05239"/>
    </source>
</evidence>
<comment type="caution">
    <text evidence="3">The sequence shown here is derived from an EMBL/GenBank/DDBJ whole genome shotgun (WGS) entry which is preliminary data.</text>
</comment>
<organism evidence="3 4">
    <name type="scientific">Deinococcus aquiradiocola</name>
    <dbReference type="NCBI Taxonomy" id="393059"/>
    <lineage>
        <taxon>Bacteria</taxon>
        <taxon>Thermotogati</taxon>
        <taxon>Deinococcota</taxon>
        <taxon>Deinococci</taxon>
        <taxon>Deinococcales</taxon>
        <taxon>Deinococcaceae</taxon>
        <taxon>Deinococcus</taxon>
    </lineage>
</organism>
<name>A0A917PFL5_9DEIO</name>
<feature type="region of interest" description="Disordered" evidence="1">
    <location>
        <begin position="536"/>
        <end position="561"/>
    </location>
</feature>
<keyword evidence="4" id="KW-1185">Reference proteome</keyword>
<dbReference type="AlphaFoldDB" id="A0A917PFL5"/>
<proteinExistence type="predicted"/>
<dbReference type="EMBL" id="BMOE01000005">
    <property type="protein sequence ID" value="GGJ74980.1"/>
    <property type="molecule type" value="Genomic_DNA"/>
</dbReference>
<dbReference type="Pfam" id="PF05239">
    <property type="entry name" value="PRC"/>
    <property type="match status" value="2"/>
</dbReference>
<sequence>MLKGKEVIGRRIVTLDGGERLDSVRDLIFDEQGNHVLALLIDEGGWFHSARVIPFGNVRSVGEDAIMVGSAADVVSAKDDPVLTEAMNSKTGLAGLNLLTTDGKALGRIADVFFDEISGRVVGYEATGGLFSDLSSGRTFVPAPESVTIGAEAAIVPPEVAHAMEEQEAGGLQGAFGSAADSVKAAAGTVADNVKEAAGNVAQATRERQKTFVVGKTAASDVTTDAEGDTPAVTVVRAGDVITAAQADEAERLGLLGSLTAAAGGGAMQELYGSARENVQGGLENIGTATRERQKEYVVGRTAGSDVQSPDGLVIVPRGETISAVHAGIAEDKGVLGALVAAATGGSVQEGLQGVREAVTSRLPSGTADAPEALLGRRVQRDVYGPNRTFVAAQGQIVTLTLLERARSLGREADLAAAVNGGAPAESGVAVASERLASGAQNVKEGAAGLLERARSWIAETRDRATDEVEERRIEDAVGRPVNRVVLDPQDQVILNIGEIITHRAVEQARASGVLGILLGSVSTETPVIDPLAVKPDEHGQAALDSQKDVPATPDRTDLEK</sequence>
<feature type="domain" description="PRC-barrel" evidence="2">
    <location>
        <begin position="4"/>
        <end position="70"/>
    </location>
</feature>
<dbReference type="InterPro" id="IPR027275">
    <property type="entry name" value="PRC-brl_dom"/>
</dbReference>
<dbReference type="RefSeq" id="WP_188962775.1">
    <property type="nucleotide sequence ID" value="NZ_BMOE01000005.1"/>
</dbReference>
<dbReference type="Gene3D" id="2.30.30.240">
    <property type="entry name" value="PRC-barrel domain"/>
    <property type="match status" value="2"/>
</dbReference>
<reference evidence="3" key="2">
    <citation type="submission" date="2020-09" db="EMBL/GenBank/DDBJ databases">
        <authorList>
            <person name="Sun Q."/>
            <person name="Ohkuma M."/>
        </authorList>
    </citation>
    <scope>NUCLEOTIDE SEQUENCE</scope>
    <source>
        <strain evidence="3">JCM 14371</strain>
    </source>
</reference>
<evidence type="ECO:0000313" key="4">
    <source>
        <dbReference type="Proteomes" id="UP000635726"/>
    </source>
</evidence>
<dbReference type="Proteomes" id="UP000635726">
    <property type="component" value="Unassembled WGS sequence"/>
</dbReference>
<dbReference type="SUPFAM" id="SSF50346">
    <property type="entry name" value="PRC-barrel domain"/>
    <property type="match status" value="2"/>
</dbReference>
<accession>A0A917PFL5</accession>
<gene>
    <name evidence="3" type="ORF">GCM10008939_19110</name>
</gene>
<evidence type="ECO:0000313" key="3">
    <source>
        <dbReference type="EMBL" id="GGJ74980.1"/>
    </source>
</evidence>
<reference evidence="3" key="1">
    <citation type="journal article" date="2014" name="Int. J. Syst. Evol. Microbiol.">
        <title>Complete genome sequence of Corynebacterium casei LMG S-19264T (=DSM 44701T), isolated from a smear-ripened cheese.</title>
        <authorList>
            <consortium name="US DOE Joint Genome Institute (JGI-PGF)"/>
            <person name="Walter F."/>
            <person name="Albersmeier A."/>
            <person name="Kalinowski J."/>
            <person name="Ruckert C."/>
        </authorList>
    </citation>
    <scope>NUCLEOTIDE SEQUENCE</scope>
    <source>
        <strain evidence="3">JCM 14371</strain>
    </source>
</reference>
<evidence type="ECO:0000256" key="1">
    <source>
        <dbReference type="SAM" id="MobiDB-lite"/>
    </source>
</evidence>
<protein>
    <recommendedName>
        <fullName evidence="2">PRC-barrel domain-containing protein</fullName>
    </recommendedName>
</protein>
<dbReference type="InterPro" id="IPR011033">
    <property type="entry name" value="PRC_barrel-like_sf"/>
</dbReference>
<feature type="domain" description="PRC-barrel" evidence="2">
    <location>
        <begin position="93"/>
        <end position="158"/>
    </location>
</feature>